<evidence type="ECO:0000313" key="2">
    <source>
        <dbReference type="Proteomes" id="UP000184287"/>
    </source>
</evidence>
<sequence>MKNEKEFTALVIGAGPGGLTASYELLTRTNIKVIVFEGSNHIGGISKTINYKGNRIDIGGHRFFSKSERVMEWWKMFFPIQDVSQTDPQPVIAEKQYPDQAALKKANNVMLIRNRLSRIFYLRRFFDYPLSLSPKTLRNLGITRIVKIGWGYTLIRFFPIKNEKNLEDFFINRFGKELYTTFFKDYTEKVWGIPCDQIQSDWGAQRIKGLSVSKAIYHAITMAFKKNSSIEQKKTETSLIDKFMYPKYGPGQLWEEVAEIIKEKGGQVIRNHTVNKIEWIDKDHVQLTVLDVLKNESKVYSGNYLFSTMPVKDLINSMGNTVTDHIRRIANGLPYRDFMTVGLLLKKLRIKNNGDSDQKLIPDNWIYIQEKDVAIGRLQIFNNWSPYMVANPDHAWVGLEYFCNEGDDLWSMKDEQFIKFAIDELVKIEIVYHEDVLDSTLLRVPKAYPAYFGTYNEINDVIEFTNSYENMFLIGRNGMHKYNNQDHSMLTAMVAVDNIIGNQTDKRNMWEINTEMEYHEKDKKAKSSI</sequence>
<dbReference type="Gene3D" id="3.50.50.60">
    <property type="entry name" value="FAD/NAD(P)-binding domain"/>
    <property type="match status" value="1"/>
</dbReference>
<dbReference type="PANTHER" id="PTHR21197:SF0">
    <property type="entry name" value="UDP-GALACTOPYRANOSE MUTASE"/>
    <property type="match status" value="1"/>
</dbReference>
<dbReference type="NCBIfam" id="NF005548">
    <property type="entry name" value="PRK07208.1-4"/>
    <property type="match status" value="1"/>
</dbReference>
<dbReference type="NCBIfam" id="NF005546">
    <property type="entry name" value="PRK07208.1-2"/>
    <property type="match status" value="1"/>
</dbReference>
<gene>
    <name evidence="1" type="ORF">SAMN04488522_1021453</name>
</gene>
<accession>A0A1M5C1P0</accession>
<dbReference type="PANTHER" id="PTHR21197">
    <property type="entry name" value="UDP-GALACTOPYRANOSE MUTASE"/>
    <property type="match status" value="1"/>
</dbReference>
<dbReference type="GO" id="GO:0008767">
    <property type="term" value="F:UDP-galactopyranose mutase activity"/>
    <property type="evidence" value="ECO:0007669"/>
    <property type="project" value="TreeGrafter"/>
</dbReference>
<dbReference type="GO" id="GO:0005829">
    <property type="term" value="C:cytosol"/>
    <property type="evidence" value="ECO:0007669"/>
    <property type="project" value="TreeGrafter"/>
</dbReference>
<evidence type="ECO:0000313" key="1">
    <source>
        <dbReference type="EMBL" id="SHF48576.1"/>
    </source>
</evidence>
<name>A0A1M5C1P0_9SPHI</name>
<protein>
    <submittedName>
        <fullName evidence="1">UDP-galactopyranose mutase</fullName>
    </submittedName>
</protein>
<dbReference type="EMBL" id="FQUQ01000002">
    <property type="protein sequence ID" value="SHF48576.1"/>
    <property type="molecule type" value="Genomic_DNA"/>
</dbReference>
<dbReference type="GO" id="GO:0050660">
    <property type="term" value="F:flavin adenine dinucleotide binding"/>
    <property type="evidence" value="ECO:0007669"/>
    <property type="project" value="TreeGrafter"/>
</dbReference>
<dbReference type="Pfam" id="PF13450">
    <property type="entry name" value="NAD_binding_8"/>
    <property type="match status" value="1"/>
</dbReference>
<dbReference type="InterPro" id="IPR036188">
    <property type="entry name" value="FAD/NAD-bd_sf"/>
</dbReference>
<proteinExistence type="predicted"/>
<dbReference type="STRING" id="288992.SAMN04488522_1021453"/>
<keyword evidence="2" id="KW-1185">Reference proteome</keyword>
<reference evidence="2" key="1">
    <citation type="submission" date="2016-11" db="EMBL/GenBank/DDBJ databases">
        <authorList>
            <person name="Varghese N."/>
            <person name="Submissions S."/>
        </authorList>
    </citation>
    <scope>NUCLEOTIDE SEQUENCE [LARGE SCALE GENOMIC DNA]</scope>
    <source>
        <strain evidence="2">DSM 16990</strain>
    </source>
</reference>
<dbReference type="Proteomes" id="UP000184287">
    <property type="component" value="Unassembled WGS sequence"/>
</dbReference>
<dbReference type="SUPFAM" id="SSF51971">
    <property type="entry name" value="Nucleotide-binding domain"/>
    <property type="match status" value="1"/>
</dbReference>
<dbReference type="OrthoDB" id="9769600at2"/>
<dbReference type="AlphaFoldDB" id="A0A1M5C1P0"/>
<organism evidence="1 2">
    <name type="scientific">Pedobacter caeni</name>
    <dbReference type="NCBI Taxonomy" id="288992"/>
    <lineage>
        <taxon>Bacteria</taxon>
        <taxon>Pseudomonadati</taxon>
        <taxon>Bacteroidota</taxon>
        <taxon>Sphingobacteriia</taxon>
        <taxon>Sphingobacteriales</taxon>
        <taxon>Sphingobacteriaceae</taxon>
        <taxon>Pedobacter</taxon>
    </lineage>
</organism>
<dbReference type="RefSeq" id="WP_073231708.1">
    <property type="nucleotide sequence ID" value="NZ_FQUQ01000002.1"/>
</dbReference>